<proteinExistence type="predicted"/>
<organism evidence="1">
    <name type="scientific">Brassica cretica</name>
    <name type="common">Mustard</name>
    <dbReference type="NCBI Taxonomy" id="69181"/>
    <lineage>
        <taxon>Eukaryota</taxon>
        <taxon>Viridiplantae</taxon>
        <taxon>Streptophyta</taxon>
        <taxon>Embryophyta</taxon>
        <taxon>Tracheophyta</taxon>
        <taxon>Spermatophyta</taxon>
        <taxon>Magnoliopsida</taxon>
        <taxon>eudicotyledons</taxon>
        <taxon>Gunneridae</taxon>
        <taxon>Pentapetalae</taxon>
        <taxon>rosids</taxon>
        <taxon>malvids</taxon>
        <taxon>Brassicales</taxon>
        <taxon>Brassicaceae</taxon>
        <taxon>Brassiceae</taxon>
        <taxon>Brassica</taxon>
    </lineage>
</organism>
<keyword evidence="3" id="KW-1185">Reference proteome</keyword>
<accession>A0A3N6S5V1</accession>
<gene>
    <name evidence="2" type="ORF">DY000_02011678</name>
    <name evidence="1" type="ORF">F2Q70_00000637</name>
</gene>
<reference evidence="1" key="1">
    <citation type="submission" date="2019-12" db="EMBL/GenBank/DDBJ databases">
        <title>Genome sequencing and annotation of Brassica cretica.</title>
        <authorList>
            <person name="Studholme D.J."/>
            <person name="Sarris P.F."/>
        </authorList>
    </citation>
    <scope>NUCLEOTIDE SEQUENCE</scope>
    <source>
        <strain evidence="1">PFS-102/07</strain>
        <tissue evidence="1">Leaf</tissue>
    </source>
</reference>
<dbReference type="Proteomes" id="UP000266723">
    <property type="component" value="Unassembled WGS sequence"/>
</dbReference>
<sequence>MPCNNKVMGLLITIKAMYHVPFKMNTIRGIGSNECFRYHIEVEDSRSSIFRSFKCVVFCISVSRDLACSGLNSCVTDLACSGLNSCVTDLHVFVI</sequence>
<evidence type="ECO:0000313" key="2">
    <source>
        <dbReference type="EMBL" id="KAF3562007.1"/>
    </source>
</evidence>
<reference evidence="2 3" key="3">
    <citation type="journal article" date="2020" name="BMC Genomics">
        <title>Intraspecific diversification of the crop wild relative Brassica cretica Lam. using demographic model selection.</title>
        <authorList>
            <person name="Kioukis A."/>
            <person name="Michalopoulou V.A."/>
            <person name="Briers L."/>
            <person name="Pirintsos S."/>
            <person name="Studholme D.J."/>
            <person name="Pavlidis P."/>
            <person name="Sarris P.F."/>
        </authorList>
    </citation>
    <scope>NUCLEOTIDE SEQUENCE [LARGE SCALE GENOMIC DNA]</scope>
    <source>
        <strain evidence="3">cv. PFS-1207/04</strain>
        <strain evidence="2">PFS-1207/04</strain>
    </source>
</reference>
<evidence type="ECO:0000313" key="1">
    <source>
        <dbReference type="EMBL" id="KAF2575684.1"/>
    </source>
</evidence>
<dbReference type="AlphaFoldDB" id="A0A3N6S5V1"/>
<name>A0A3N6S5V1_BRACR</name>
<reference evidence="2" key="2">
    <citation type="submission" date="2019-12" db="EMBL/GenBank/DDBJ databases">
        <authorList>
            <person name="Studholme D.J."/>
            <person name="Sarris P."/>
        </authorList>
    </citation>
    <scope>NUCLEOTIDE SEQUENCE</scope>
    <source>
        <strain evidence="2">PFS-1207/04</strain>
        <tissue evidence="2">Leaf</tissue>
    </source>
</reference>
<dbReference type="EMBL" id="QGKV02000759">
    <property type="protein sequence ID" value="KAF3562007.1"/>
    <property type="molecule type" value="Genomic_DNA"/>
</dbReference>
<evidence type="ECO:0000313" key="3">
    <source>
        <dbReference type="Proteomes" id="UP000266723"/>
    </source>
</evidence>
<protein>
    <submittedName>
        <fullName evidence="1">Uncharacterized protein</fullName>
    </submittedName>
</protein>
<dbReference type="EMBL" id="QGKY02001015">
    <property type="protein sequence ID" value="KAF2575684.1"/>
    <property type="molecule type" value="Genomic_DNA"/>
</dbReference>
<comment type="caution">
    <text evidence="1">The sequence shown here is derived from an EMBL/GenBank/DDBJ whole genome shotgun (WGS) entry which is preliminary data.</text>
</comment>